<evidence type="ECO:0000256" key="1">
    <source>
        <dbReference type="SAM" id="MobiDB-lite"/>
    </source>
</evidence>
<feature type="compositionally biased region" description="Polar residues" evidence="1">
    <location>
        <begin position="272"/>
        <end position="283"/>
    </location>
</feature>
<gene>
    <name evidence="2" type="ORF">HD556DRAFT_276538</name>
</gene>
<reference evidence="2" key="1">
    <citation type="journal article" date="2020" name="New Phytol.">
        <title>Comparative genomics reveals dynamic genome evolution in host specialist ectomycorrhizal fungi.</title>
        <authorList>
            <person name="Lofgren L.A."/>
            <person name="Nguyen N.H."/>
            <person name="Vilgalys R."/>
            <person name="Ruytinx J."/>
            <person name="Liao H.L."/>
            <person name="Branco S."/>
            <person name="Kuo A."/>
            <person name="LaButti K."/>
            <person name="Lipzen A."/>
            <person name="Andreopoulos W."/>
            <person name="Pangilinan J."/>
            <person name="Riley R."/>
            <person name="Hundley H."/>
            <person name="Na H."/>
            <person name="Barry K."/>
            <person name="Grigoriev I.V."/>
            <person name="Stajich J.E."/>
            <person name="Kennedy P.G."/>
        </authorList>
    </citation>
    <scope>NUCLEOTIDE SEQUENCE</scope>
    <source>
        <strain evidence="2">S12</strain>
    </source>
</reference>
<keyword evidence="3" id="KW-1185">Reference proteome</keyword>
<sequence>MLDIREIPSHVHRLPFVVFLFITPQTLRIVALLPIVLELPVMLGSFDFGALMVGAGSLDAGSVPPVGRGSPEAMPTVAKRDGGRRLFDVAVVLDAVGIFTGGALLSDDAVGFSNLDLSVPLDGFVCTGWEGIHISRGEWGGSVAFVRRPRTLVSLLFIPSVGRIPCSGLQNTFALRSAGTSPGGGRRTPVSIGLWIEVEGTVGDTCSSALLPADEPALDREVVLSCALGRFTMRSACTGAAGTGAVNASETLGGVTDCNAGEGIGDKGADTFSDSETSTSGATTMAGRGEGDDNFIPGERLLRLVVNLMATGGAGTMA</sequence>
<accession>A0A9P7DJX8</accession>
<proteinExistence type="predicted"/>
<feature type="region of interest" description="Disordered" evidence="1">
    <location>
        <begin position="266"/>
        <end position="293"/>
    </location>
</feature>
<name>A0A9P7DJX8_9AGAM</name>
<dbReference type="AlphaFoldDB" id="A0A9P7DJX8"/>
<dbReference type="OrthoDB" id="10415897at2759"/>
<dbReference type="Proteomes" id="UP000719766">
    <property type="component" value="Unassembled WGS sequence"/>
</dbReference>
<evidence type="ECO:0000313" key="3">
    <source>
        <dbReference type="Proteomes" id="UP000719766"/>
    </source>
</evidence>
<dbReference type="GeneID" id="64603874"/>
<dbReference type="EMBL" id="JABBWE010000018">
    <property type="protein sequence ID" value="KAG1796623.1"/>
    <property type="molecule type" value="Genomic_DNA"/>
</dbReference>
<comment type="caution">
    <text evidence="2">The sequence shown here is derived from an EMBL/GenBank/DDBJ whole genome shotgun (WGS) entry which is preliminary data.</text>
</comment>
<organism evidence="2 3">
    <name type="scientific">Suillus plorans</name>
    <dbReference type="NCBI Taxonomy" id="116603"/>
    <lineage>
        <taxon>Eukaryota</taxon>
        <taxon>Fungi</taxon>
        <taxon>Dikarya</taxon>
        <taxon>Basidiomycota</taxon>
        <taxon>Agaricomycotina</taxon>
        <taxon>Agaricomycetes</taxon>
        <taxon>Agaricomycetidae</taxon>
        <taxon>Boletales</taxon>
        <taxon>Suillineae</taxon>
        <taxon>Suillaceae</taxon>
        <taxon>Suillus</taxon>
    </lineage>
</organism>
<protein>
    <submittedName>
        <fullName evidence="2">Uncharacterized protein</fullName>
    </submittedName>
</protein>
<dbReference type="RefSeq" id="XP_041161980.1">
    <property type="nucleotide sequence ID" value="XM_041310110.1"/>
</dbReference>
<evidence type="ECO:0000313" key="2">
    <source>
        <dbReference type="EMBL" id="KAG1796623.1"/>
    </source>
</evidence>